<dbReference type="InterPro" id="IPR035900">
    <property type="entry name" value="Colicin_E_sf"/>
</dbReference>
<keyword evidence="2" id="KW-0079">Bacteriocin immunity</keyword>
<dbReference type="InterPro" id="IPR000290">
    <property type="entry name" value="Colicin_pyocin"/>
</dbReference>
<evidence type="ECO:0008006" key="5">
    <source>
        <dbReference type="Google" id="ProtNLM"/>
    </source>
</evidence>
<evidence type="ECO:0000256" key="2">
    <source>
        <dbReference type="ARBA" id="ARBA00023025"/>
    </source>
</evidence>
<dbReference type="EMBL" id="QZFU01000023">
    <property type="protein sequence ID" value="RJO73365.1"/>
    <property type="molecule type" value="Genomic_DNA"/>
</dbReference>
<proteinExistence type="inferred from homology"/>
<dbReference type="GO" id="GO:0030153">
    <property type="term" value="P:bacteriocin immunity"/>
    <property type="evidence" value="ECO:0007669"/>
    <property type="project" value="UniProtKB-KW"/>
</dbReference>
<evidence type="ECO:0000256" key="1">
    <source>
        <dbReference type="ARBA" id="ARBA00009346"/>
    </source>
</evidence>
<dbReference type="Pfam" id="PF01320">
    <property type="entry name" value="Colicin_Pyocin"/>
    <property type="match status" value="1"/>
</dbReference>
<evidence type="ECO:0000313" key="4">
    <source>
        <dbReference type="Proteomes" id="UP000266677"/>
    </source>
</evidence>
<organism evidence="3 4">
    <name type="scientific">Nocardia panacis</name>
    <dbReference type="NCBI Taxonomy" id="2340916"/>
    <lineage>
        <taxon>Bacteria</taxon>
        <taxon>Bacillati</taxon>
        <taxon>Actinomycetota</taxon>
        <taxon>Actinomycetes</taxon>
        <taxon>Mycobacteriales</taxon>
        <taxon>Nocardiaceae</taxon>
        <taxon>Nocardia</taxon>
    </lineage>
</organism>
<dbReference type="SUPFAM" id="SSF47345">
    <property type="entry name" value="Colicin E immunity proteins"/>
    <property type="match status" value="1"/>
</dbReference>
<dbReference type="AlphaFoldDB" id="A0A3A4KD46"/>
<name>A0A3A4KD46_9NOCA</name>
<protein>
    <recommendedName>
        <fullName evidence="5">E9imm peptide</fullName>
    </recommendedName>
</protein>
<reference evidence="3 4" key="1">
    <citation type="submission" date="2018-09" db="EMBL/GenBank/DDBJ databases">
        <title>YIM PH21274 draft genome.</title>
        <authorList>
            <person name="Miao C."/>
        </authorList>
    </citation>
    <scope>NUCLEOTIDE SEQUENCE [LARGE SCALE GENOMIC DNA]</scope>
    <source>
        <strain evidence="3 4">YIM PH 21724</strain>
    </source>
</reference>
<comment type="similarity">
    <text evidence="1">Belongs to the colicins ColE2/ColE8/ColE9 and pyocins S1/S2 family.</text>
</comment>
<evidence type="ECO:0000313" key="3">
    <source>
        <dbReference type="EMBL" id="RJO73365.1"/>
    </source>
</evidence>
<keyword evidence="4" id="KW-1185">Reference proteome</keyword>
<dbReference type="Proteomes" id="UP000266677">
    <property type="component" value="Unassembled WGS sequence"/>
</dbReference>
<gene>
    <name evidence="3" type="ORF">D5S18_19200</name>
</gene>
<dbReference type="Gene3D" id="1.10.1200.20">
    <property type="entry name" value="Colicin E immunity protein"/>
    <property type="match status" value="1"/>
</dbReference>
<comment type="caution">
    <text evidence="3">The sequence shown here is derived from an EMBL/GenBank/DDBJ whole genome shotgun (WGS) entry which is preliminary data.</text>
</comment>
<dbReference type="RefSeq" id="WP_120042441.1">
    <property type="nucleotide sequence ID" value="NZ_QZFU01000023.1"/>
</dbReference>
<accession>A0A3A4KD46</accession>
<sequence length="70" mass="7913">MLDITRAELIELVRRVMAADEDTDTYLQLLDTRTPHPAIADLIFHPPIELRDASAEQIVDAALSYRPIVL</sequence>
<dbReference type="OrthoDB" id="3399356at2"/>
<dbReference type="GO" id="GO:0015643">
    <property type="term" value="F:toxic substance binding"/>
    <property type="evidence" value="ECO:0007669"/>
    <property type="project" value="InterPro"/>
</dbReference>